<accession>A0A086AU46</accession>
<evidence type="ECO:0000259" key="1">
    <source>
        <dbReference type="Pfam" id="PF13274"/>
    </source>
</evidence>
<name>A0A086AU46_FLAHY</name>
<reference evidence="3 5" key="2">
    <citation type="submission" date="2016-11" db="EMBL/GenBank/DDBJ databases">
        <title>Whole genomes of Flavobacteriaceae.</title>
        <authorList>
            <person name="Stine C."/>
            <person name="Li C."/>
            <person name="Tadesse D."/>
        </authorList>
    </citation>
    <scope>NUCLEOTIDE SEQUENCE [LARGE SCALE GENOMIC DNA]</scope>
    <source>
        <strain evidence="3 5">ATCC 29551</strain>
    </source>
</reference>
<evidence type="ECO:0000313" key="5">
    <source>
        <dbReference type="Proteomes" id="UP000198424"/>
    </source>
</evidence>
<organism evidence="2 4">
    <name type="scientific">Flavobacterium hydatis</name>
    <name type="common">Cytophaga aquatilis</name>
    <dbReference type="NCBI Taxonomy" id="991"/>
    <lineage>
        <taxon>Bacteria</taxon>
        <taxon>Pseudomonadati</taxon>
        <taxon>Bacteroidota</taxon>
        <taxon>Flavobacteriia</taxon>
        <taxon>Flavobacteriales</taxon>
        <taxon>Flavobacteriaceae</taxon>
        <taxon>Flavobacterium</taxon>
    </lineage>
</organism>
<dbReference type="Proteomes" id="UP000028712">
    <property type="component" value="Unassembled WGS sequence"/>
</dbReference>
<dbReference type="RefSeq" id="WP_035617273.1">
    <property type="nucleotide sequence ID" value="NZ_JBEWQG010000016.1"/>
</dbReference>
<dbReference type="Pfam" id="PF13274">
    <property type="entry name" value="SocA_Panacea"/>
    <property type="match status" value="1"/>
</dbReference>
<dbReference type="InterPro" id="IPR025272">
    <property type="entry name" value="SocA_Panacea"/>
</dbReference>
<dbReference type="AlphaFoldDB" id="A0A086AU46"/>
<dbReference type="OrthoDB" id="9799173at2"/>
<keyword evidence="5" id="KW-1185">Reference proteome</keyword>
<evidence type="ECO:0000313" key="4">
    <source>
        <dbReference type="Proteomes" id="UP000028712"/>
    </source>
</evidence>
<dbReference type="Proteomes" id="UP000198424">
    <property type="component" value="Unassembled WGS sequence"/>
</dbReference>
<evidence type="ECO:0000313" key="3">
    <source>
        <dbReference type="EMBL" id="OXA98498.1"/>
    </source>
</evidence>
<dbReference type="EMBL" id="MUGY01000001">
    <property type="protein sequence ID" value="OXA98498.1"/>
    <property type="molecule type" value="Genomic_DNA"/>
</dbReference>
<evidence type="ECO:0000313" key="2">
    <source>
        <dbReference type="EMBL" id="KFF20210.1"/>
    </source>
</evidence>
<reference evidence="2 4" key="1">
    <citation type="submission" date="2014-07" db="EMBL/GenBank/DDBJ databases">
        <title>Genome of Flavobacterium hydatis DSM 2063.</title>
        <authorList>
            <person name="Pipes S.E."/>
            <person name="Stropko S.J."/>
            <person name="Newman J.D."/>
        </authorList>
    </citation>
    <scope>NUCLEOTIDE SEQUENCE [LARGE SCALE GENOMIC DNA]</scope>
    <source>
        <strain evidence="2 4">DSM 2063</strain>
    </source>
</reference>
<feature type="domain" description="Antitoxin SocA-like Panacea" evidence="1">
    <location>
        <begin position="29"/>
        <end position="122"/>
    </location>
</feature>
<comment type="caution">
    <text evidence="2">The sequence shown here is derived from an EMBL/GenBank/DDBJ whole genome shotgun (WGS) entry which is preliminary data.</text>
</comment>
<protein>
    <recommendedName>
        <fullName evidence="1">Antitoxin SocA-like Panacea domain-containing protein</fullName>
    </recommendedName>
</protein>
<dbReference type="eggNOG" id="COG3600">
    <property type="taxonomic scope" value="Bacteria"/>
</dbReference>
<proteinExistence type="predicted"/>
<sequence length="148" mass="17384">MSYPVLQIAHKIIAHTDASQGEIISNLKLQKILYYMQGFFIAVYDKKLFEEEFEAWQYGPVVRGMYDHFKDFGSGAITLNGDEQIVELTEDENELFIEVMTEFGQFSAVKLMQMTHAELPWKRIFHENPQGEISYDLLREYFKTQIIE</sequence>
<dbReference type="EMBL" id="JPRM01000001">
    <property type="protein sequence ID" value="KFF20210.1"/>
    <property type="molecule type" value="Genomic_DNA"/>
</dbReference>
<gene>
    <name evidence="3" type="ORF">B0A62_01475</name>
    <name evidence="2" type="ORF">IW20_00175</name>
</gene>
<dbReference type="STRING" id="991.IW20_00175"/>